<dbReference type="Gene3D" id="3.10.450.50">
    <property type="match status" value="1"/>
</dbReference>
<sequence>MGAGSAFPKYPADDGAHAQLIDVAKEWAAAIVSNDAALIARFMADEWAIVSESGLTTKEEFLALVRSGDLTHSAMEFISRPRIRVHGDTAVFTARATNTAHYRGRRFDADEWTTDVFVREGGRWRCVLSHITSAAPAPPPE</sequence>
<dbReference type="SUPFAM" id="SSF54427">
    <property type="entry name" value="NTF2-like"/>
    <property type="match status" value="1"/>
</dbReference>
<organism evidence="2 3">
    <name type="scientific">Streptomyces albidochromogenes</name>
    <dbReference type="NCBI Taxonomy" id="329524"/>
    <lineage>
        <taxon>Bacteria</taxon>
        <taxon>Bacillati</taxon>
        <taxon>Actinomycetota</taxon>
        <taxon>Actinomycetes</taxon>
        <taxon>Kitasatosporales</taxon>
        <taxon>Streptomycetaceae</taxon>
        <taxon>Streptomyces</taxon>
    </lineage>
</organism>
<dbReference type="RefSeq" id="WP_386721186.1">
    <property type="nucleotide sequence ID" value="NZ_JBHXIJ010000342.1"/>
</dbReference>
<dbReference type="Pfam" id="PF14534">
    <property type="entry name" value="DUF4440"/>
    <property type="match status" value="1"/>
</dbReference>
<proteinExistence type="predicted"/>
<protein>
    <submittedName>
        <fullName evidence="2">Nuclear transport factor 2 family protein</fullName>
    </submittedName>
</protein>
<feature type="domain" description="DUF4440" evidence="1">
    <location>
        <begin position="22"/>
        <end position="126"/>
    </location>
</feature>
<dbReference type="InterPro" id="IPR032710">
    <property type="entry name" value="NTF2-like_dom_sf"/>
</dbReference>
<dbReference type="Proteomes" id="UP001598448">
    <property type="component" value="Unassembled WGS sequence"/>
</dbReference>
<name>A0ABW6FWI3_9ACTN</name>
<comment type="caution">
    <text evidence="2">The sequence shown here is derived from an EMBL/GenBank/DDBJ whole genome shotgun (WGS) entry which is preliminary data.</text>
</comment>
<evidence type="ECO:0000259" key="1">
    <source>
        <dbReference type="Pfam" id="PF14534"/>
    </source>
</evidence>
<dbReference type="EMBL" id="JBHXIJ010000342">
    <property type="protein sequence ID" value="MFD5103166.1"/>
    <property type="molecule type" value="Genomic_DNA"/>
</dbReference>
<gene>
    <name evidence="2" type="ORF">ACFWJN_29950</name>
</gene>
<reference evidence="2 3" key="1">
    <citation type="submission" date="2024-09" db="EMBL/GenBank/DDBJ databases">
        <title>The Natural Products Discovery Center: Release of the First 8490 Sequenced Strains for Exploring Actinobacteria Biosynthetic Diversity.</title>
        <authorList>
            <person name="Kalkreuter E."/>
            <person name="Kautsar S.A."/>
            <person name="Yang D."/>
            <person name="Bader C.D."/>
            <person name="Teijaro C.N."/>
            <person name="Fluegel L."/>
            <person name="Davis C.M."/>
            <person name="Simpson J.R."/>
            <person name="Lauterbach L."/>
            <person name="Steele A.D."/>
            <person name="Gui C."/>
            <person name="Meng S."/>
            <person name="Li G."/>
            <person name="Viehrig K."/>
            <person name="Ye F."/>
            <person name="Su P."/>
            <person name="Kiefer A.F."/>
            <person name="Nichols A."/>
            <person name="Cepeda A.J."/>
            <person name="Yan W."/>
            <person name="Fan B."/>
            <person name="Jiang Y."/>
            <person name="Adhikari A."/>
            <person name="Zheng C.-J."/>
            <person name="Schuster L."/>
            <person name="Cowan T.M."/>
            <person name="Smanski M.J."/>
            <person name="Chevrette M.G."/>
            <person name="De Carvalho L.P.S."/>
            <person name="Shen B."/>
        </authorList>
    </citation>
    <scope>NUCLEOTIDE SEQUENCE [LARGE SCALE GENOMIC DNA]</scope>
    <source>
        <strain evidence="2 3">NPDC058348</strain>
    </source>
</reference>
<evidence type="ECO:0000313" key="3">
    <source>
        <dbReference type="Proteomes" id="UP001598448"/>
    </source>
</evidence>
<evidence type="ECO:0000313" key="2">
    <source>
        <dbReference type="EMBL" id="MFD5103166.1"/>
    </source>
</evidence>
<keyword evidence="3" id="KW-1185">Reference proteome</keyword>
<accession>A0ABW6FWI3</accession>
<dbReference type="InterPro" id="IPR027843">
    <property type="entry name" value="DUF4440"/>
</dbReference>